<organism evidence="2 3">
    <name type="scientific">Clostridium moniliforme</name>
    <dbReference type="NCBI Taxonomy" id="39489"/>
    <lineage>
        <taxon>Bacteria</taxon>
        <taxon>Bacillati</taxon>
        <taxon>Bacillota</taxon>
        <taxon>Clostridia</taxon>
        <taxon>Eubacteriales</taxon>
        <taxon>Clostridiaceae</taxon>
        <taxon>Clostridium</taxon>
    </lineage>
</organism>
<keyword evidence="1" id="KW-1133">Transmembrane helix</keyword>
<proteinExistence type="predicted"/>
<dbReference type="RefSeq" id="WP_209795437.1">
    <property type="nucleotide sequence ID" value="NZ_JAGGJZ010000001.1"/>
</dbReference>
<feature type="transmembrane region" description="Helical" evidence="1">
    <location>
        <begin position="7"/>
        <end position="29"/>
    </location>
</feature>
<name>A0ABS4EXI1_9CLOT</name>
<feature type="transmembrane region" description="Helical" evidence="1">
    <location>
        <begin position="211"/>
        <end position="228"/>
    </location>
</feature>
<dbReference type="Proteomes" id="UP000783390">
    <property type="component" value="Unassembled WGS sequence"/>
</dbReference>
<keyword evidence="3" id="KW-1185">Reference proteome</keyword>
<comment type="caution">
    <text evidence="2">The sequence shown here is derived from an EMBL/GenBank/DDBJ whole genome shotgun (WGS) entry which is preliminary data.</text>
</comment>
<evidence type="ECO:0008006" key="4">
    <source>
        <dbReference type="Google" id="ProtNLM"/>
    </source>
</evidence>
<evidence type="ECO:0000313" key="2">
    <source>
        <dbReference type="EMBL" id="MBP1888704.1"/>
    </source>
</evidence>
<gene>
    <name evidence="2" type="ORF">J2Z53_000283</name>
</gene>
<evidence type="ECO:0000256" key="1">
    <source>
        <dbReference type="SAM" id="Phobius"/>
    </source>
</evidence>
<feature type="transmembrane region" description="Helical" evidence="1">
    <location>
        <begin position="235"/>
        <end position="264"/>
    </location>
</feature>
<evidence type="ECO:0000313" key="3">
    <source>
        <dbReference type="Proteomes" id="UP000783390"/>
    </source>
</evidence>
<sequence>MIEIFKLSILFTLGIIASLIVFGLLIGYIERKSSSLIYGRLGKGGIIFTGIIGTTVHEFSHFIMCKLFLHKVTDVKWFSLNINNGGELGYVRHSYNLKSIYQRIGNFFIGVAPVLIGTFILIIAYKFLMRDSFNEFIKTINFKNYLEIGKDFSIINFLNYIILEFKNIMESLFTLQNIKTLNFWIFMIVATSVSTHMSLSKADLKNSLDGIGFIFLFSVILGILFFIFKVSFSKAVTIVCVFNIIIISFLSIGLLFSFITFLIVKLISFCL</sequence>
<protein>
    <recommendedName>
        <fullName evidence="4">Integral membrane protein</fullName>
    </recommendedName>
</protein>
<feature type="transmembrane region" description="Helical" evidence="1">
    <location>
        <begin position="181"/>
        <end position="199"/>
    </location>
</feature>
<feature type="transmembrane region" description="Helical" evidence="1">
    <location>
        <begin position="107"/>
        <end position="128"/>
    </location>
</feature>
<keyword evidence="1" id="KW-0812">Transmembrane</keyword>
<reference evidence="2 3" key="1">
    <citation type="submission" date="2021-03" db="EMBL/GenBank/DDBJ databases">
        <title>Genomic Encyclopedia of Type Strains, Phase IV (KMG-IV): sequencing the most valuable type-strain genomes for metagenomic binning, comparative biology and taxonomic classification.</title>
        <authorList>
            <person name="Goeker M."/>
        </authorList>
    </citation>
    <scope>NUCLEOTIDE SEQUENCE [LARGE SCALE GENOMIC DNA]</scope>
    <source>
        <strain evidence="2 3">DSM 3984</strain>
    </source>
</reference>
<accession>A0ABS4EXI1</accession>
<keyword evidence="1" id="KW-0472">Membrane</keyword>
<dbReference type="EMBL" id="JAGGJZ010000001">
    <property type="protein sequence ID" value="MBP1888704.1"/>
    <property type="molecule type" value="Genomic_DNA"/>
</dbReference>